<evidence type="ECO:0000313" key="2">
    <source>
        <dbReference type="WBParaSite" id="PS1159_v2.g19803.t1"/>
    </source>
</evidence>
<dbReference type="Proteomes" id="UP000887580">
    <property type="component" value="Unplaced"/>
</dbReference>
<protein>
    <submittedName>
        <fullName evidence="2">Uncharacterized protein</fullName>
    </submittedName>
</protein>
<accession>A0AC35FQI1</accession>
<dbReference type="WBParaSite" id="PS1159_v2.g19803.t1">
    <property type="protein sequence ID" value="PS1159_v2.g19803.t1"/>
    <property type="gene ID" value="PS1159_v2.g19803"/>
</dbReference>
<name>A0AC35FQI1_9BILA</name>
<reference evidence="2" key="1">
    <citation type="submission" date="2022-11" db="UniProtKB">
        <authorList>
            <consortium name="WormBaseParasite"/>
        </authorList>
    </citation>
    <scope>IDENTIFICATION</scope>
</reference>
<proteinExistence type="predicted"/>
<organism evidence="1 2">
    <name type="scientific">Panagrolaimus sp. PS1159</name>
    <dbReference type="NCBI Taxonomy" id="55785"/>
    <lineage>
        <taxon>Eukaryota</taxon>
        <taxon>Metazoa</taxon>
        <taxon>Ecdysozoa</taxon>
        <taxon>Nematoda</taxon>
        <taxon>Chromadorea</taxon>
        <taxon>Rhabditida</taxon>
        <taxon>Tylenchina</taxon>
        <taxon>Panagrolaimomorpha</taxon>
        <taxon>Panagrolaimoidea</taxon>
        <taxon>Panagrolaimidae</taxon>
        <taxon>Panagrolaimus</taxon>
    </lineage>
</organism>
<sequence length="310" mass="36821">MKLRNGRKTSYFDVDDDDAQNPPAKKVKRSVVRKKYVGSPDTQLLTEYERQMYSFASPYPQQFDLPLPLIRYVLKCLLNDPKSGYAVIWKKLIQTCRIDITDNEFCKHWVYGRIYSQKKLPKTAFSFMIPKFYRCDIQKLHIVNQILSFNEYELLTSDNIIEDLRLEHVYINNPDGTLITADKLLENLQNVKKFDIWLPYDGQMFFVDTTKKLIENVSVLKNLSELGLNFLPDIFDVRLLFDILKNPRKIGLHLSFYVNSRETKEILGTFIKEIIEDPHFNIPWIYYNGNNKADYDRMVDLYIKFYRNIF</sequence>
<evidence type="ECO:0000313" key="1">
    <source>
        <dbReference type="Proteomes" id="UP000887580"/>
    </source>
</evidence>